<dbReference type="AlphaFoldDB" id="A0AAV4ZPS0"/>
<organism evidence="3 4">
    <name type="scientific">Methylobacterium hispanicum</name>
    <dbReference type="NCBI Taxonomy" id="270350"/>
    <lineage>
        <taxon>Bacteria</taxon>
        <taxon>Pseudomonadati</taxon>
        <taxon>Pseudomonadota</taxon>
        <taxon>Alphaproteobacteria</taxon>
        <taxon>Hyphomicrobiales</taxon>
        <taxon>Methylobacteriaceae</taxon>
        <taxon>Methylobacterium</taxon>
    </lineage>
</organism>
<dbReference type="RefSeq" id="WP_156453996.1">
    <property type="nucleotide sequence ID" value="NZ_BPQO01000017.1"/>
</dbReference>
<protein>
    <submittedName>
        <fullName evidence="3">Uncharacterized protein</fullName>
    </submittedName>
</protein>
<keyword evidence="4" id="KW-1185">Reference proteome</keyword>
<feature type="region of interest" description="Disordered" evidence="1">
    <location>
        <begin position="67"/>
        <end position="113"/>
    </location>
</feature>
<reference evidence="3" key="2">
    <citation type="submission" date="2021-08" db="EMBL/GenBank/DDBJ databases">
        <authorList>
            <person name="Tani A."/>
            <person name="Ola A."/>
            <person name="Ogura Y."/>
            <person name="Katsura K."/>
            <person name="Hayashi T."/>
        </authorList>
    </citation>
    <scope>NUCLEOTIDE SEQUENCE</scope>
    <source>
        <strain evidence="3">DSM 16372</strain>
    </source>
</reference>
<dbReference type="Proteomes" id="UP001055247">
    <property type="component" value="Unassembled WGS sequence"/>
</dbReference>
<reference evidence="3" key="1">
    <citation type="journal article" date="2016" name="Front. Microbiol.">
        <title>Genome Sequence of the Piezophilic, Mesophilic Sulfate-Reducing Bacterium Desulfovibrio indicus J2T.</title>
        <authorList>
            <person name="Cao J."/>
            <person name="Maignien L."/>
            <person name="Shao Z."/>
            <person name="Alain K."/>
            <person name="Jebbar M."/>
        </authorList>
    </citation>
    <scope>NUCLEOTIDE SEQUENCE</scope>
    <source>
        <strain evidence="3">DSM 16372</strain>
    </source>
</reference>
<feature type="signal peptide" evidence="2">
    <location>
        <begin position="1"/>
        <end position="19"/>
    </location>
</feature>
<name>A0AAV4ZPS0_9HYPH</name>
<feature type="chain" id="PRO_5043966289" evidence="2">
    <location>
        <begin position="20"/>
        <end position="113"/>
    </location>
</feature>
<evidence type="ECO:0000256" key="1">
    <source>
        <dbReference type="SAM" id="MobiDB-lite"/>
    </source>
</evidence>
<evidence type="ECO:0000256" key="2">
    <source>
        <dbReference type="SAM" id="SignalP"/>
    </source>
</evidence>
<accession>A0AAV4ZPS0</accession>
<evidence type="ECO:0000313" key="4">
    <source>
        <dbReference type="Proteomes" id="UP001055247"/>
    </source>
</evidence>
<comment type="caution">
    <text evidence="3">The sequence shown here is derived from an EMBL/GenBank/DDBJ whole genome shotgun (WGS) entry which is preliminary data.</text>
</comment>
<sequence>MRRIVLAGVLMLASTAADAACRCACVGGRAVAACSSPSEIEPICSQICPEGLTPGALVEPLVPAGAIRQPGPALSDEELGRRGAEASSPLGGSNFDPKQGLALPSVGGTEPQQ</sequence>
<evidence type="ECO:0000313" key="3">
    <source>
        <dbReference type="EMBL" id="GJD90248.1"/>
    </source>
</evidence>
<dbReference type="EMBL" id="BPQO01000017">
    <property type="protein sequence ID" value="GJD90248.1"/>
    <property type="molecule type" value="Genomic_DNA"/>
</dbReference>
<keyword evidence="2" id="KW-0732">Signal</keyword>
<gene>
    <name evidence="3" type="ORF">BHAOGJBA_3785</name>
</gene>
<proteinExistence type="predicted"/>